<dbReference type="EMBL" id="CAJOBC010001663">
    <property type="protein sequence ID" value="CAF3691735.1"/>
    <property type="molecule type" value="Genomic_DNA"/>
</dbReference>
<dbReference type="PANTHER" id="PTHR28574">
    <property type="entry name" value="RIKEN CDNA 6820408C15"/>
    <property type="match status" value="1"/>
</dbReference>
<accession>A0A814A776</accession>
<proteinExistence type="predicted"/>
<keyword evidence="1" id="KW-0175">Coiled coil</keyword>
<dbReference type="PANTHER" id="PTHR28574:SF1">
    <property type="entry name" value="RIKEN CDNA 6820408C15 GENE"/>
    <property type="match status" value="1"/>
</dbReference>
<dbReference type="Pfam" id="PF15397">
    <property type="entry name" value="DUF4618"/>
    <property type="match status" value="1"/>
</dbReference>
<dbReference type="OrthoDB" id="10003267at2759"/>
<dbReference type="InterPro" id="IPR029236">
    <property type="entry name" value="DUF4618"/>
</dbReference>
<reference evidence="3" key="1">
    <citation type="submission" date="2021-02" db="EMBL/GenBank/DDBJ databases">
        <authorList>
            <person name="Nowell W R."/>
        </authorList>
    </citation>
    <scope>NUCLEOTIDE SEQUENCE</scope>
</reference>
<evidence type="ECO:0000313" key="4">
    <source>
        <dbReference type="EMBL" id="CAF3691735.1"/>
    </source>
</evidence>
<gene>
    <name evidence="3" type="ORF">GPM918_LOCUS9123</name>
    <name evidence="4" type="ORF">SRO942_LOCUS9124</name>
</gene>
<evidence type="ECO:0000313" key="5">
    <source>
        <dbReference type="Proteomes" id="UP000663829"/>
    </source>
</evidence>
<comment type="caution">
    <text evidence="3">The sequence shown here is derived from an EMBL/GenBank/DDBJ whole genome shotgun (WGS) entry which is preliminary data.</text>
</comment>
<keyword evidence="5" id="KW-1185">Reference proteome</keyword>
<sequence>METVSPKLSQDDNKSYSAESVYRSLQSQMSNVDYTPWMRKKPKHDKSKPSSAIDDDSDYQPLPVIREHKCSSCCVHKRSETKKVVKTVENVKKIEWIQAQIQNLIQDNLLMRKLIYENEKEGHDTVAGTIRRFDQYQKTLKVVETKQNEEKTELLKLVEDEKQKLFMELEMYENEVLKVDTILQDCQQLLKLLKTFKDSEYPEKELAVQKLIHEIEDVKLFNTEEIDELQRILERQHMKYIESVQEAEKKLKQRKASVAFSEMHSSWRKVALDNFLMKQVVILPLSPSLLVK</sequence>
<feature type="coiled-coil region" evidence="1">
    <location>
        <begin position="148"/>
        <end position="175"/>
    </location>
</feature>
<evidence type="ECO:0000256" key="2">
    <source>
        <dbReference type="SAM" id="MobiDB-lite"/>
    </source>
</evidence>
<protein>
    <submittedName>
        <fullName evidence="3">Uncharacterized protein</fullName>
    </submittedName>
</protein>
<feature type="region of interest" description="Disordered" evidence="2">
    <location>
        <begin position="1"/>
        <end position="20"/>
    </location>
</feature>
<dbReference type="EMBL" id="CAJNOQ010001663">
    <property type="protein sequence ID" value="CAF0910547.1"/>
    <property type="molecule type" value="Genomic_DNA"/>
</dbReference>
<dbReference type="AlphaFoldDB" id="A0A814A776"/>
<evidence type="ECO:0000313" key="3">
    <source>
        <dbReference type="EMBL" id="CAF0910547.1"/>
    </source>
</evidence>
<evidence type="ECO:0000256" key="1">
    <source>
        <dbReference type="SAM" id="Coils"/>
    </source>
</evidence>
<name>A0A814A776_9BILA</name>
<dbReference type="Proteomes" id="UP000663829">
    <property type="component" value="Unassembled WGS sequence"/>
</dbReference>
<dbReference type="Proteomes" id="UP000681722">
    <property type="component" value="Unassembled WGS sequence"/>
</dbReference>
<organism evidence="3 5">
    <name type="scientific">Didymodactylos carnosus</name>
    <dbReference type="NCBI Taxonomy" id="1234261"/>
    <lineage>
        <taxon>Eukaryota</taxon>
        <taxon>Metazoa</taxon>
        <taxon>Spiralia</taxon>
        <taxon>Gnathifera</taxon>
        <taxon>Rotifera</taxon>
        <taxon>Eurotatoria</taxon>
        <taxon>Bdelloidea</taxon>
        <taxon>Philodinida</taxon>
        <taxon>Philodinidae</taxon>
        <taxon>Didymodactylos</taxon>
    </lineage>
</organism>
<feature type="region of interest" description="Disordered" evidence="2">
    <location>
        <begin position="33"/>
        <end position="59"/>
    </location>
</feature>